<evidence type="ECO:0000313" key="4">
    <source>
        <dbReference type="Proteomes" id="UP000007844"/>
    </source>
</evidence>
<name>F3YZE4_DESAF</name>
<feature type="compositionally biased region" description="Basic and acidic residues" evidence="1">
    <location>
        <begin position="181"/>
        <end position="196"/>
    </location>
</feature>
<feature type="region of interest" description="Disordered" evidence="1">
    <location>
        <begin position="181"/>
        <end position="206"/>
    </location>
</feature>
<dbReference type="HOGENOM" id="CLU_115765_0_0_7"/>
<gene>
    <name evidence="3" type="ORF">Desaf_3696</name>
</gene>
<feature type="signal peptide" evidence="2">
    <location>
        <begin position="1"/>
        <end position="27"/>
    </location>
</feature>
<proteinExistence type="predicted"/>
<reference evidence="3 4" key="1">
    <citation type="journal article" date="2011" name="J. Bacteriol.">
        <title>Genome sequence of the mercury-methylating and pleomorphic Desulfovibrio africanus Strain Walvis Bay.</title>
        <authorList>
            <person name="Brown S.D."/>
            <person name="Wall J.D."/>
            <person name="Kucken A.M."/>
            <person name="Gilmour C.C."/>
            <person name="Podar M."/>
            <person name="Brandt C.C."/>
            <person name="Teshima H."/>
            <person name="Detter J.C."/>
            <person name="Han C.S."/>
            <person name="Land M.L."/>
            <person name="Lucas S."/>
            <person name="Han J."/>
            <person name="Pennacchio L."/>
            <person name="Nolan M."/>
            <person name="Pitluck S."/>
            <person name="Woyke T."/>
            <person name="Goodwin L."/>
            <person name="Palumbo A.V."/>
            <person name="Elias D.A."/>
        </authorList>
    </citation>
    <scope>NUCLEOTIDE SEQUENCE [LARGE SCALE GENOMIC DNA]</scope>
    <source>
        <strain evidence="3 4">Walvis Bay</strain>
    </source>
</reference>
<evidence type="ECO:0000256" key="2">
    <source>
        <dbReference type="SAM" id="SignalP"/>
    </source>
</evidence>
<dbReference type="EMBL" id="CP003221">
    <property type="protein sequence ID" value="EGJ51973.1"/>
    <property type="molecule type" value="Genomic_DNA"/>
</dbReference>
<protein>
    <submittedName>
        <fullName evidence="3">Uncharacterized protein</fullName>
    </submittedName>
</protein>
<keyword evidence="4" id="KW-1185">Reference proteome</keyword>
<evidence type="ECO:0000313" key="3">
    <source>
        <dbReference type="EMBL" id="EGJ51973.1"/>
    </source>
</evidence>
<accession>F3YZE4</accession>
<sequence precursor="true">MRTSLFPWLPVVLLSALFLSGGPAALAATNAPKTLAAYTLGQDISAAAEYLDMDSAQTIWNQEWFKQVEVKNLPGFRNGYLIYGNCRAPGQILRIKLKYDDTSLAFFERLQKTLQDRYGRGEWRGDPFGTLHSWKWGFTDEKGDSISVILQHYSGTDTSYTEGNSIRLANRDALSREKACGEIREKSEGRQQDKGKVPSFDWYLPK</sequence>
<dbReference type="eggNOG" id="ENOG5032S50">
    <property type="taxonomic scope" value="Bacteria"/>
</dbReference>
<keyword evidence="2" id="KW-0732">Signal</keyword>
<dbReference type="AlphaFoldDB" id="F3YZE4"/>
<dbReference type="STRING" id="690850.Desaf_3696"/>
<dbReference type="RefSeq" id="WP_014261578.1">
    <property type="nucleotide sequence ID" value="NC_016629.1"/>
</dbReference>
<dbReference type="Proteomes" id="UP000007844">
    <property type="component" value="Chromosome"/>
</dbReference>
<dbReference type="KEGG" id="daf:Desaf_3696"/>
<feature type="chain" id="PRO_5003303251" evidence="2">
    <location>
        <begin position="28"/>
        <end position="206"/>
    </location>
</feature>
<evidence type="ECO:0000256" key="1">
    <source>
        <dbReference type="SAM" id="MobiDB-lite"/>
    </source>
</evidence>
<organism evidence="3 4">
    <name type="scientific">Desulfocurvibacter africanus subsp. africanus str. Walvis Bay</name>
    <dbReference type="NCBI Taxonomy" id="690850"/>
    <lineage>
        <taxon>Bacteria</taxon>
        <taxon>Pseudomonadati</taxon>
        <taxon>Thermodesulfobacteriota</taxon>
        <taxon>Desulfovibrionia</taxon>
        <taxon>Desulfovibrionales</taxon>
        <taxon>Desulfovibrionaceae</taxon>
        <taxon>Desulfocurvibacter</taxon>
    </lineage>
</organism>